<evidence type="ECO:0000256" key="2">
    <source>
        <dbReference type="ARBA" id="ARBA00022676"/>
    </source>
</evidence>
<accession>A0AAN9XCC6</accession>
<keyword evidence="8" id="KW-1185">Reference proteome</keyword>
<dbReference type="CDD" id="cd03784">
    <property type="entry name" value="GT1_Gtf-like"/>
    <property type="match status" value="1"/>
</dbReference>
<evidence type="ECO:0000256" key="1">
    <source>
        <dbReference type="ARBA" id="ARBA00009995"/>
    </source>
</evidence>
<sequence length="472" mass="53014">MEERGPLKLCFIHFLAAGHMIPLCDIATLFASRGQHVTIITTPSNAQILRKSIPSQPFLRLHSVHFPSEEVGLPDGVENISSVSDLHNLTKVFEATAMLQPPIEHFVEQQPPDCIVADFLFPWVHDLANRLNIPRLVFNGFSLFAICAIHSASPDSLVISTLPHPITMNASPPKELTEFLEKMLETALKSYGFIVNNFTELEGQEYIQYYEKTTGHRAWHLGPASLIRRSAQEKAERGMESVVSMHECVTWLDSKPDNSVVYICFGSLCHFPDHQLYEIACGIQASDHAFIWVVPEKKGKEQEQDEDQDQDEKWLPKGFHQRNAKKGMIIRGWAPQMIILGHPAIGCFVTHCGWNSTLEAVSAGIPMLTWPVHGEQFYNEKLITEVRGIGVEVGAAEWTSIGFGERHKLVSRDSIEKGVRRLMDAGDEAMQIRRRAQEFAQKAREAVREGGSSHNNLTALIDDLILLRDAKL</sequence>
<comment type="similarity">
    <text evidence="1 4">Belongs to the UDP-glycosyltransferase family.</text>
</comment>
<keyword evidence="3 4" id="KW-0808">Transferase</keyword>
<dbReference type="InterPro" id="IPR035595">
    <property type="entry name" value="UDP_glycos_trans_CS"/>
</dbReference>
<evidence type="ECO:0000313" key="8">
    <source>
        <dbReference type="Proteomes" id="UP001386955"/>
    </source>
</evidence>
<evidence type="ECO:0000256" key="4">
    <source>
        <dbReference type="RuleBase" id="RU003718"/>
    </source>
</evidence>
<organism evidence="7 8">
    <name type="scientific">Psophocarpus tetragonolobus</name>
    <name type="common">Winged bean</name>
    <name type="synonym">Dolichos tetragonolobus</name>
    <dbReference type="NCBI Taxonomy" id="3891"/>
    <lineage>
        <taxon>Eukaryota</taxon>
        <taxon>Viridiplantae</taxon>
        <taxon>Streptophyta</taxon>
        <taxon>Embryophyta</taxon>
        <taxon>Tracheophyta</taxon>
        <taxon>Spermatophyta</taxon>
        <taxon>Magnoliopsida</taxon>
        <taxon>eudicotyledons</taxon>
        <taxon>Gunneridae</taxon>
        <taxon>Pentapetalae</taxon>
        <taxon>rosids</taxon>
        <taxon>fabids</taxon>
        <taxon>Fabales</taxon>
        <taxon>Fabaceae</taxon>
        <taxon>Papilionoideae</taxon>
        <taxon>50 kb inversion clade</taxon>
        <taxon>NPAAA clade</taxon>
        <taxon>indigoferoid/millettioid clade</taxon>
        <taxon>Phaseoleae</taxon>
        <taxon>Psophocarpus</taxon>
    </lineage>
</organism>
<dbReference type="AlphaFoldDB" id="A0AAN9XCC6"/>
<keyword evidence="2 4" id="KW-0328">Glycosyltransferase</keyword>
<dbReference type="PANTHER" id="PTHR48047:SF45">
    <property type="entry name" value="SCOPOLETIN GLUCOSYLTRANSFERASE-LIKE"/>
    <property type="match status" value="1"/>
</dbReference>
<reference evidence="7 8" key="1">
    <citation type="submission" date="2024-01" db="EMBL/GenBank/DDBJ databases">
        <title>The genomes of 5 underutilized Papilionoideae crops provide insights into root nodulation and disease resistanc.</title>
        <authorList>
            <person name="Jiang F."/>
        </authorList>
    </citation>
    <scope>NUCLEOTIDE SEQUENCE [LARGE SCALE GENOMIC DNA]</scope>
    <source>
        <strain evidence="7">DUOXIRENSHENG_FW03</strain>
        <tissue evidence="7">Leaves</tissue>
    </source>
</reference>
<dbReference type="SUPFAM" id="SSF53756">
    <property type="entry name" value="UDP-Glycosyltransferase/glycogen phosphorylase"/>
    <property type="match status" value="1"/>
</dbReference>
<dbReference type="EC" id="2.4.1.-" evidence="5"/>
<evidence type="ECO:0000313" key="7">
    <source>
        <dbReference type="EMBL" id="KAK7387822.1"/>
    </source>
</evidence>
<dbReference type="Gene3D" id="3.40.50.2000">
    <property type="entry name" value="Glycogen Phosphorylase B"/>
    <property type="match status" value="2"/>
</dbReference>
<dbReference type="InterPro" id="IPR058980">
    <property type="entry name" value="Glyco_transf_N"/>
</dbReference>
<gene>
    <name evidence="7" type="ORF">VNO78_22616</name>
</gene>
<evidence type="ECO:0000259" key="6">
    <source>
        <dbReference type="Pfam" id="PF26168"/>
    </source>
</evidence>
<dbReference type="Pfam" id="PF00201">
    <property type="entry name" value="UDPGT"/>
    <property type="match status" value="1"/>
</dbReference>
<dbReference type="Pfam" id="PF26168">
    <property type="entry name" value="Glyco_transf_N"/>
    <property type="match status" value="1"/>
</dbReference>
<name>A0AAN9XCC6_PSOTE</name>
<dbReference type="PROSITE" id="PS00375">
    <property type="entry name" value="UDPGT"/>
    <property type="match status" value="1"/>
</dbReference>
<dbReference type="FunFam" id="3.40.50.2000:FF:000047">
    <property type="entry name" value="Glycosyltransferase"/>
    <property type="match status" value="1"/>
</dbReference>
<evidence type="ECO:0000256" key="3">
    <source>
        <dbReference type="ARBA" id="ARBA00022679"/>
    </source>
</evidence>
<protein>
    <recommendedName>
        <fullName evidence="5">Glycosyltransferase</fullName>
        <ecNumber evidence="5">2.4.1.-</ecNumber>
    </recommendedName>
</protein>
<feature type="domain" description="Glycosyltransferase N-terminal" evidence="6">
    <location>
        <begin position="12"/>
        <end position="223"/>
    </location>
</feature>
<dbReference type="InterPro" id="IPR002213">
    <property type="entry name" value="UDP_glucos_trans"/>
</dbReference>
<comment type="caution">
    <text evidence="7">The sequence shown here is derived from an EMBL/GenBank/DDBJ whole genome shotgun (WGS) entry which is preliminary data.</text>
</comment>
<proteinExistence type="inferred from homology"/>
<evidence type="ECO:0000256" key="5">
    <source>
        <dbReference type="RuleBase" id="RU362057"/>
    </source>
</evidence>
<dbReference type="GO" id="GO:0035251">
    <property type="term" value="F:UDP-glucosyltransferase activity"/>
    <property type="evidence" value="ECO:0007669"/>
    <property type="project" value="UniProtKB-ARBA"/>
</dbReference>
<dbReference type="PANTHER" id="PTHR48047">
    <property type="entry name" value="GLYCOSYLTRANSFERASE"/>
    <property type="match status" value="1"/>
</dbReference>
<dbReference type="Proteomes" id="UP001386955">
    <property type="component" value="Unassembled WGS sequence"/>
</dbReference>
<dbReference type="FunFam" id="3.40.50.2000:FF:000302">
    <property type="entry name" value="Glycosyltransferase"/>
    <property type="match status" value="1"/>
</dbReference>
<dbReference type="EMBL" id="JAYMYS010000006">
    <property type="protein sequence ID" value="KAK7387822.1"/>
    <property type="molecule type" value="Genomic_DNA"/>
</dbReference>